<feature type="domain" description="HPt" evidence="1">
    <location>
        <begin position="43"/>
        <end position="103"/>
    </location>
</feature>
<evidence type="ECO:0000313" key="2">
    <source>
        <dbReference type="EMBL" id="MXP75778.1"/>
    </source>
</evidence>
<dbReference type="SUPFAM" id="SSF47226">
    <property type="entry name" value="Histidine-containing phosphotransfer domain, HPT domain"/>
    <property type="match status" value="1"/>
</dbReference>
<reference evidence="2 3" key="1">
    <citation type="submission" date="2019-12" db="EMBL/GenBank/DDBJ databases">
        <title>Sporaefaciens musculi gen. nov., sp. nov., a novel bacterium isolated from the caecum of an obese mouse.</title>
        <authorList>
            <person name="Rasmussen T.S."/>
            <person name="Streidl T."/>
            <person name="Hitch T.C.A."/>
            <person name="Wortmann E."/>
            <person name="Deptula P."/>
            <person name="Hansen M."/>
            <person name="Nielsen D.S."/>
            <person name="Clavel T."/>
            <person name="Vogensen F.K."/>
        </authorList>
    </citation>
    <scope>NUCLEOTIDE SEQUENCE [LARGE SCALE GENOMIC DNA]</scope>
    <source>
        <strain evidence="2 3">WCA-9-b2</strain>
    </source>
</reference>
<keyword evidence="3" id="KW-1185">Reference proteome</keyword>
<dbReference type="Proteomes" id="UP000460412">
    <property type="component" value="Unassembled WGS sequence"/>
</dbReference>
<dbReference type="EMBL" id="WUQX01000001">
    <property type="protein sequence ID" value="MXP75778.1"/>
    <property type="molecule type" value="Genomic_DNA"/>
</dbReference>
<dbReference type="Gene3D" id="1.20.120.160">
    <property type="entry name" value="HPT domain"/>
    <property type="match status" value="1"/>
</dbReference>
<comment type="caution">
    <text evidence="2">The sequence shown here is derived from an EMBL/GenBank/DDBJ whole genome shotgun (WGS) entry which is preliminary data.</text>
</comment>
<organism evidence="2 3">
    <name type="scientific">Sporofaciens musculi</name>
    <dbReference type="NCBI Taxonomy" id="2681861"/>
    <lineage>
        <taxon>Bacteria</taxon>
        <taxon>Bacillati</taxon>
        <taxon>Bacillota</taxon>
        <taxon>Clostridia</taxon>
        <taxon>Lachnospirales</taxon>
        <taxon>Lachnospiraceae</taxon>
        <taxon>Sporofaciens</taxon>
    </lineage>
</organism>
<proteinExistence type="predicted"/>
<evidence type="ECO:0000313" key="3">
    <source>
        <dbReference type="Proteomes" id="UP000460412"/>
    </source>
</evidence>
<evidence type="ECO:0000259" key="1">
    <source>
        <dbReference type="Pfam" id="PF01627"/>
    </source>
</evidence>
<dbReference type="Pfam" id="PF01627">
    <property type="entry name" value="Hpt"/>
    <property type="match status" value="1"/>
</dbReference>
<sequence length="117" mass="13448">MTVRECYEAMGADYEDVFGRLRKDERIQKFVLKLLNDKSYELLMNSMETGNMDEAFRAAHTLKGVCQNLSITALYHSSAELADRLRGSQEYGEDVEPLLEQVKKDYTLAMDCIRKLA</sequence>
<dbReference type="InterPro" id="IPR036641">
    <property type="entry name" value="HPT_dom_sf"/>
</dbReference>
<name>A0A7X3SIP9_9FIRM</name>
<dbReference type="RefSeq" id="WP_159750973.1">
    <property type="nucleotide sequence ID" value="NZ_CATIFW010000065.1"/>
</dbReference>
<dbReference type="AlphaFoldDB" id="A0A7X3SIP9"/>
<gene>
    <name evidence="2" type="ORF">GN277_10410</name>
</gene>
<accession>A0A7X3SIP9</accession>
<protein>
    <submittedName>
        <fullName evidence="2">Hpt domain-containing protein</fullName>
    </submittedName>
</protein>
<dbReference type="InterPro" id="IPR008207">
    <property type="entry name" value="Sig_transdc_His_kin_Hpt_dom"/>
</dbReference>
<dbReference type="GO" id="GO:0000160">
    <property type="term" value="P:phosphorelay signal transduction system"/>
    <property type="evidence" value="ECO:0007669"/>
    <property type="project" value="InterPro"/>
</dbReference>